<name>A0A8U0SFF1_MUSPF</name>
<dbReference type="Gene3D" id="2.60.40.10">
    <property type="entry name" value="Immunoglobulins"/>
    <property type="match status" value="1"/>
</dbReference>
<organism evidence="7 8">
    <name type="scientific">Mustela putorius furo</name>
    <name type="common">European domestic ferret</name>
    <name type="synonym">Mustela furo</name>
    <dbReference type="NCBI Taxonomy" id="9669"/>
    <lineage>
        <taxon>Eukaryota</taxon>
        <taxon>Metazoa</taxon>
        <taxon>Chordata</taxon>
        <taxon>Craniata</taxon>
        <taxon>Vertebrata</taxon>
        <taxon>Euteleostomi</taxon>
        <taxon>Mammalia</taxon>
        <taxon>Eutheria</taxon>
        <taxon>Laurasiatheria</taxon>
        <taxon>Carnivora</taxon>
        <taxon>Caniformia</taxon>
        <taxon>Musteloidea</taxon>
        <taxon>Mustelidae</taxon>
        <taxon>Mustelinae</taxon>
        <taxon>Mustela</taxon>
    </lineage>
</organism>
<dbReference type="PANTHER" id="PTHR11860">
    <property type="entry name" value="POLYMERIC-IMMUNOGLOBULIN RECEPTOR"/>
    <property type="match status" value="1"/>
</dbReference>
<evidence type="ECO:0000256" key="2">
    <source>
        <dbReference type="ARBA" id="ARBA00022692"/>
    </source>
</evidence>
<dbReference type="AlphaFoldDB" id="A0A8U0SFF1"/>
<dbReference type="SMART" id="SM00409">
    <property type="entry name" value="IG"/>
    <property type="match status" value="1"/>
</dbReference>
<evidence type="ECO:0000256" key="4">
    <source>
        <dbReference type="ARBA" id="ARBA00023136"/>
    </source>
</evidence>
<keyword evidence="3" id="KW-0732">Signal</keyword>
<keyword evidence="5" id="KW-1015">Disulfide bond</keyword>
<sequence>MTHLPTISSVNSPQTHHVMRISHPELGQTHLPTSWQGLSPNSAPCRGPWSPCEPKRDTGSQCFVRPPSRYTMALCATGWRREAQAQLHIDPTSHQLLQSLDPLVHCQSSTLRVTVEWTLQRRKSQSELPAPQPAESVWKKIVRTNTGRTRKQRDPRKQKWALQRGPSVRRLEISPLQRPGITVGDVCAADMTPGDGRLWLPAALLLLQVPGCRSLRGPTSVTGTVGGSVSVQCQYKEEFRENVKYWCKSPCVWKMVRTKGADREVRKGRVSIRDHPANLTFRVTMESLTEDDAGTYLCGIDSLELPGYFFDRTFQVVLSVTPGPHWRVILLKTRPQRERRGLSGQFVGTRVSLMKTTCSPPCASLSCPETTPRRPEEEELLAPDLSPLPLLPKTGNKQIIQYLSEAMRSITHTSRCVWCFAGKNGGVTP</sequence>
<dbReference type="Proteomes" id="UP000000715">
    <property type="component" value="Unplaced"/>
</dbReference>
<gene>
    <name evidence="8" type="primary">LOC101678746</name>
</gene>
<evidence type="ECO:0000313" key="7">
    <source>
        <dbReference type="Proteomes" id="UP000000715"/>
    </source>
</evidence>
<dbReference type="CDD" id="cd05716">
    <property type="entry name" value="IgV_pIgR_like"/>
    <property type="match status" value="1"/>
</dbReference>
<dbReference type="PANTHER" id="PTHR11860:SF115">
    <property type="entry name" value="IMMUNOGLOBULIN SUBTYPE DOMAIN-CONTAINING PROTEIN"/>
    <property type="match status" value="1"/>
</dbReference>
<dbReference type="PROSITE" id="PS50835">
    <property type="entry name" value="IG_LIKE"/>
    <property type="match status" value="1"/>
</dbReference>
<evidence type="ECO:0000256" key="5">
    <source>
        <dbReference type="ARBA" id="ARBA00023157"/>
    </source>
</evidence>
<proteinExistence type="predicted"/>
<dbReference type="InterPro" id="IPR036179">
    <property type="entry name" value="Ig-like_dom_sf"/>
</dbReference>
<keyword evidence="2" id="KW-0812">Transmembrane</keyword>
<feature type="domain" description="Ig-like" evidence="6">
    <location>
        <begin position="201"/>
        <end position="298"/>
    </location>
</feature>
<dbReference type="InterPro" id="IPR013783">
    <property type="entry name" value="Ig-like_fold"/>
</dbReference>
<comment type="subcellular location">
    <subcellularLocation>
        <location evidence="1">Membrane</location>
    </subcellularLocation>
</comment>
<dbReference type="InterPro" id="IPR007110">
    <property type="entry name" value="Ig-like_dom"/>
</dbReference>
<dbReference type="GO" id="GO:0004888">
    <property type="term" value="F:transmembrane signaling receptor activity"/>
    <property type="evidence" value="ECO:0007669"/>
    <property type="project" value="TreeGrafter"/>
</dbReference>
<evidence type="ECO:0000259" key="6">
    <source>
        <dbReference type="PROSITE" id="PS50835"/>
    </source>
</evidence>
<reference evidence="8" key="1">
    <citation type="submission" date="2025-08" db="UniProtKB">
        <authorList>
            <consortium name="RefSeq"/>
        </authorList>
    </citation>
    <scope>IDENTIFICATION</scope>
    <source>
        <tissue evidence="8">Brain</tissue>
    </source>
</reference>
<keyword evidence="4" id="KW-0472">Membrane</keyword>
<dbReference type="OrthoDB" id="8959642at2759"/>
<dbReference type="RefSeq" id="XP_044941888.1">
    <property type="nucleotide sequence ID" value="XM_045085953.1"/>
</dbReference>
<keyword evidence="7" id="KW-1185">Reference proteome</keyword>
<dbReference type="GeneID" id="101678746"/>
<evidence type="ECO:0000256" key="3">
    <source>
        <dbReference type="ARBA" id="ARBA00022729"/>
    </source>
</evidence>
<dbReference type="InterPro" id="IPR003599">
    <property type="entry name" value="Ig_sub"/>
</dbReference>
<dbReference type="GO" id="GO:0005886">
    <property type="term" value="C:plasma membrane"/>
    <property type="evidence" value="ECO:0007669"/>
    <property type="project" value="TreeGrafter"/>
</dbReference>
<evidence type="ECO:0000256" key="1">
    <source>
        <dbReference type="ARBA" id="ARBA00004370"/>
    </source>
</evidence>
<dbReference type="Pfam" id="PF07686">
    <property type="entry name" value="V-set"/>
    <property type="match status" value="1"/>
</dbReference>
<protein>
    <submittedName>
        <fullName evidence="8">Uncharacterized protein LOC101678746 isoform X1</fullName>
    </submittedName>
</protein>
<accession>A0A8U0SFF1</accession>
<dbReference type="FunFam" id="2.60.40.10:FF:000370">
    <property type="entry name" value="CMRF35-like molecule 1"/>
    <property type="match status" value="1"/>
</dbReference>
<dbReference type="SUPFAM" id="SSF48726">
    <property type="entry name" value="Immunoglobulin"/>
    <property type="match status" value="1"/>
</dbReference>
<dbReference type="InterPro" id="IPR013106">
    <property type="entry name" value="Ig_V-set"/>
</dbReference>
<dbReference type="InterPro" id="IPR050671">
    <property type="entry name" value="CD300_family_receptors"/>
</dbReference>
<evidence type="ECO:0000313" key="8">
    <source>
        <dbReference type="RefSeq" id="XP_044941888.1"/>
    </source>
</evidence>